<keyword evidence="3" id="KW-0597">Phosphoprotein</keyword>
<feature type="compositionally biased region" description="Polar residues" evidence="15">
    <location>
        <begin position="1096"/>
        <end position="1116"/>
    </location>
</feature>
<evidence type="ECO:0000256" key="3">
    <source>
        <dbReference type="ARBA" id="ARBA00022553"/>
    </source>
</evidence>
<dbReference type="FunFam" id="1.10.260.40:FF:000004">
    <property type="entry name" value="Cut-like homeobox 1a"/>
    <property type="match status" value="2"/>
</dbReference>
<dbReference type="Ensembl" id="ENSCCRT00015064532.1">
    <property type="protein sequence ID" value="ENSCCRP00015062480.1"/>
    <property type="gene ID" value="ENSCCRG00015025505.1"/>
</dbReference>
<feature type="compositionally biased region" description="Low complexity" evidence="15">
    <location>
        <begin position="755"/>
        <end position="765"/>
    </location>
</feature>
<feature type="coiled-coil region" evidence="14">
    <location>
        <begin position="241"/>
        <end position="300"/>
    </location>
</feature>
<comment type="subcellular location">
    <subcellularLocation>
        <location evidence="1 11 12">Nucleus</location>
    </subcellularLocation>
</comment>
<evidence type="ECO:0000256" key="6">
    <source>
        <dbReference type="ARBA" id="ARBA00023054"/>
    </source>
</evidence>
<dbReference type="SUPFAM" id="SSF47413">
    <property type="entry name" value="lambda repressor-like DNA-binding domains"/>
    <property type="match status" value="3"/>
</dbReference>
<feature type="compositionally biased region" description="Low complexity" evidence="15">
    <location>
        <begin position="1232"/>
        <end position="1245"/>
    </location>
</feature>
<dbReference type="InterPro" id="IPR009057">
    <property type="entry name" value="Homeodomain-like_sf"/>
</dbReference>
<feature type="region of interest" description="Disordered" evidence="15">
    <location>
        <begin position="573"/>
        <end position="612"/>
    </location>
</feature>
<evidence type="ECO:0000313" key="18">
    <source>
        <dbReference type="Ensembl" id="ENSCCRP00015062480.1"/>
    </source>
</evidence>
<comment type="similarity">
    <text evidence="2 13">Belongs to the CUT homeobox family.</text>
</comment>
<evidence type="ECO:0000256" key="1">
    <source>
        <dbReference type="ARBA" id="ARBA00004123"/>
    </source>
</evidence>
<evidence type="ECO:0000259" key="17">
    <source>
        <dbReference type="PROSITE" id="PS51042"/>
    </source>
</evidence>
<dbReference type="Gene3D" id="1.10.260.40">
    <property type="entry name" value="lambda repressor-like DNA-binding domains"/>
    <property type="match status" value="3"/>
</dbReference>
<evidence type="ECO:0000256" key="15">
    <source>
        <dbReference type="SAM" id="MobiDB-lite"/>
    </source>
</evidence>
<dbReference type="FunFam" id="1.10.10.60:FF:000116">
    <property type="entry name" value="Cut-like homeobox 2b"/>
    <property type="match status" value="1"/>
</dbReference>
<evidence type="ECO:0000256" key="8">
    <source>
        <dbReference type="ARBA" id="ARBA00023155"/>
    </source>
</evidence>
<feature type="compositionally biased region" description="Low complexity" evidence="15">
    <location>
        <begin position="1073"/>
        <end position="1088"/>
    </location>
</feature>
<feature type="region of interest" description="Disordered" evidence="15">
    <location>
        <begin position="1063"/>
        <end position="1126"/>
    </location>
</feature>
<evidence type="ECO:0000313" key="19">
    <source>
        <dbReference type="Proteomes" id="UP000694700"/>
    </source>
</evidence>
<feature type="domain" description="CUT" evidence="17">
    <location>
        <begin position="978"/>
        <end position="1065"/>
    </location>
</feature>
<feature type="compositionally biased region" description="Low complexity" evidence="15">
    <location>
        <begin position="1258"/>
        <end position="1271"/>
    </location>
</feature>
<feature type="compositionally biased region" description="Basic and acidic residues" evidence="15">
    <location>
        <begin position="203"/>
        <end position="212"/>
    </location>
</feature>
<evidence type="ECO:0000256" key="5">
    <source>
        <dbReference type="ARBA" id="ARBA00023015"/>
    </source>
</evidence>
<dbReference type="PANTHER" id="PTHR14043">
    <property type="entry name" value="CCAAT DISPLACEMENT PROTEIN-RELATED"/>
    <property type="match status" value="1"/>
</dbReference>
<feature type="domain" description="CUT" evidence="17">
    <location>
        <begin position="1132"/>
        <end position="1219"/>
    </location>
</feature>
<dbReference type="PROSITE" id="PS00027">
    <property type="entry name" value="HOMEOBOX_1"/>
    <property type="match status" value="1"/>
</dbReference>
<feature type="region of interest" description="Disordered" evidence="15">
    <location>
        <begin position="689"/>
        <end position="733"/>
    </location>
</feature>
<gene>
    <name evidence="18" type="primary">LOC109072763</name>
</gene>
<feature type="region of interest" description="Disordered" evidence="15">
    <location>
        <begin position="747"/>
        <end position="768"/>
    </location>
</feature>
<feature type="domain" description="CUT" evidence="17">
    <location>
        <begin position="602"/>
        <end position="689"/>
    </location>
</feature>
<dbReference type="CDD" id="cd00086">
    <property type="entry name" value="homeodomain"/>
    <property type="match status" value="1"/>
</dbReference>
<feature type="compositionally biased region" description="Low complexity" evidence="15">
    <location>
        <begin position="951"/>
        <end position="963"/>
    </location>
</feature>
<proteinExistence type="inferred from homology"/>
<dbReference type="SUPFAM" id="SSF46689">
    <property type="entry name" value="Homeodomain-like"/>
    <property type="match status" value="1"/>
</dbReference>
<feature type="compositionally biased region" description="Basic and acidic residues" evidence="15">
    <location>
        <begin position="454"/>
        <end position="464"/>
    </location>
</feature>
<evidence type="ECO:0000256" key="4">
    <source>
        <dbReference type="ARBA" id="ARBA00022737"/>
    </source>
</evidence>
<feature type="region of interest" description="Disordered" evidence="15">
    <location>
        <begin position="932"/>
        <end position="963"/>
    </location>
</feature>
<dbReference type="Proteomes" id="UP000694700">
    <property type="component" value="Unplaced"/>
</dbReference>
<dbReference type="GO" id="GO:0005634">
    <property type="term" value="C:nucleus"/>
    <property type="evidence" value="ECO:0007669"/>
    <property type="project" value="UniProtKB-SubCell"/>
</dbReference>
<feature type="domain" description="Homeobox" evidence="16">
    <location>
        <begin position="1271"/>
        <end position="1331"/>
    </location>
</feature>
<feature type="region of interest" description="Disordered" evidence="15">
    <location>
        <begin position="879"/>
        <end position="912"/>
    </location>
</feature>
<evidence type="ECO:0000256" key="7">
    <source>
        <dbReference type="ARBA" id="ARBA00023125"/>
    </source>
</evidence>
<dbReference type="InterPro" id="IPR003350">
    <property type="entry name" value="CUT_dom"/>
</dbReference>
<sequence>MENKFRKTRMDGLPWPFFIFISSPPLSFVLEREVLRGLTPENSNKELDATATALANRQDESEQSRKKLIDQSREFKKNTPEDLRKQIAPLLKGFQAEIDALSKRSKESEAAFLSVYERLIDVPDPVSALEAAQQLQVTVRKMHDLETENQRLKDTLQEYEREIAEVKNQEVTIKALKEKLEQYEHSLQAKNTEEAPDQNQDPSGREERESKGENLPNNYADKESQPQQSQDSRTEDLDMKTQSLQTALEATQAELHELKIKFDEESTAKANEIEAVMTDLERANQRAEEAEREAVSLREQLTSAQPSNQIQKAPEMDKSLEALSCSSLEAELGAKEREVERLAEDVQRLQASLAQLSETSTNQISQLEQQLSSKEALLKQLEEKLQEQSDYEEIKRELCNLKSVEHNSSDHHSSVQDSSKPLEMLLTGKVHSQLSESALKRLANSDFSGSVGRKSKETTVEHPQRLPATPVPTTLQGSPPPPSPQLLMRTGTATSESAASANGTHPFSPTGIGPDFFTPGMASVGATFPPLAGKMALNSLLQRQLMQTIYTKALHDTSPSSVLFGPPHYATTNSLSSPLPPQSAGSPEVNGLAPSPSQSEGAGSTSEGEEMDTAEIARQVKEQLIKHNIGQRVFGHYVLGLSQGSVSEILARPKPWSKLTIRGKEPFHKMKHFLSDEQNILALRSIQGRQRENPGQNLNRVFQDVPKRRTGSEGSTRPGNITTRIRTPETGSDEAIKSILEQAKRELQVQKAVESSQPPSSSSSSDENIRSILEQARREMEAQQVALEPVLKANSMAPTDLSLLGSPLSTLPYTPIAQSLKKPSTSPLLDFHSGVKKEMGEVAVSDVGVDGVPKLGRLSESGGGLGGGSWREHWWSTGLSERRGTGQPSVSEDAHSQEDSKEKLPRLGSTAPVAPASSLDYWKDWPSSESPYSQSSELSLQMPSGSETPQSSPLPSSSPLLSLPKVAKPVVPPLTPEQYEYYMYQEVDTVDLTQQVKDKLAKNGICQRIFGEKVLGLSQGSVSDMLSRPKHWSKLTQKGREPFIRMQLWLNGELGQALLPMPGQTQEITPKTSASCSPAPESPLSSAEESVKSQQEEQMCQASIQEPSETSESQPGTPLPLPLPGHAGLSIQEMVAMSPELDTYAITKKVKEVLTDNNLGQRLFGESILGLTQGSVSDLLARPKPWHKLSLKGREPFVRMQLWLNDPRNVEKLMDMKRMEKKAYMKRRHSSIGESHSLESGLSGSDLTQSASPQNLSQQQQQQPQQQQQQPHLKKPRVVLAPEEKEALKRAYQQKPYPSPKTIEELASQLNLKTSTVINWFHNYRSRIRRELFIEEIQAAASEGGSPSARPGKSGGEGDNSCDGTESDSTAEGRPSGSEERKGLLESPNRSQRDEEGEAELPSASGTSRPRGGIIDSLFGIPESVSTATATATPCRNPKDSSLRKKKAANLNNIIHRLEKAANRDEPHEWEF</sequence>
<feature type="compositionally biased region" description="Polar residues" evidence="15">
    <location>
        <begin position="712"/>
        <end position="725"/>
    </location>
</feature>
<feature type="compositionally biased region" description="Polar residues" evidence="15">
    <location>
        <begin position="1063"/>
        <end position="1072"/>
    </location>
</feature>
<feature type="region of interest" description="Disordered" evidence="15">
    <location>
        <begin position="446"/>
        <end position="512"/>
    </location>
</feature>
<dbReference type="InterPro" id="IPR057476">
    <property type="entry name" value="Cux_N"/>
</dbReference>
<dbReference type="Pfam" id="PF25398">
    <property type="entry name" value="CUX1_N"/>
    <property type="match status" value="1"/>
</dbReference>
<organism evidence="18 19">
    <name type="scientific">Cyprinus carpio</name>
    <name type="common">Common carp</name>
    <dbReference type="NCBI Taxonomy" id="7962"/>
    <lineage>
        <taxon>Eukaryota</taxon>
        <taxon>Metazoa</taxon>
        <taxon>Chordata</taxon>
        <taxon>Craniata</taxon>
        <taxon>Vertebrata</taxon>
        <taxon>Euteleostomi</taxon>
        <taxon>Actinopterygii</taxon>
        <taxon>Neopterygii</taxon>
        <taxon>Teleostei</taxon>
        <taxon>Ostariophysi</taxon>
        <taxon>Cypriniformes</taxon>
        <taxon>Cyprinidae</taxon>
        <taxon>Cyprininae</taxon>
        <taxon>Cyprinus</taxon>
    </lineage>
</organism>
<dbReference type="SMART" id="SM00389">
    <property type="entry name" value="HOX"/>
    <property type="match status" value="1"/>
</dbReference>
<dbReference type="InterPro" id="IPR010982">
    <property type="entry name" value="Lambda_DNA-bd_dom_sf"/>
</dbReference>
<evidence type="ECO:0000256" key="2">
    <source>
        <dbReference type="ARBA" id="ARBA00008190"/>
    </source>
</evidence>
<dbReference type="GO" id="GO:0000977">
    <property type="term" value="F:RNA polymerase II transcription regulatory region sequence-specific DNA binding"/>
    <property type="evidence" value="ECO:0007669"/>
    <property type="project" value="TreeGrafter"/>
</dbReference>
<feature type="compositionally biased region" description="Low complexity" evidence="15">
    <location>
        <begin position="932"/>
        <end position="941"/>
    </location>
</feature>
<dbReference type="SMART" id="SM01109">
    <property type="entry name" value="CUT"/>
    <property type="match status" value="3"/>
</dbReference>
<dbReference type="Pfam" id="PF00046">
    <property type="entry name" value="Homeodomain"/>
    <property type="match status" value="1"/>
</dbReference>
<feature type="coiled-coil region" evidence="14">
    <location>
        <begin position="325"/>
        <end position="394"/>
    </location>
</feature>
<keyword evidence="5 13" id="KW-0805">Transcription regulation</keyword>
<feature type="compositionally biased region" description="Basic and acidic residues" evidence="15">
    <location>
        <begin position="892"/>
        <end position="905"/>
    </location>
</feature>
<dbReference type="InterPro" id="IPR017970">
    <property type="entry name" value="Homeobox_CS"/>
</dbReference>
<evidence type="ECO:0000256" key="10">
    <source>
        <dbReference type="ARBA" id="ARBA00023242"/>
    </source>
</evidence>
<accession>A0A8C1W8U7</accession>
<feature type="compositionally biased region" description="Low complexity" evidence="15">
    <location>
        <begin position="490"/>
        <end position="504"/>
    </location>
</feature>
<evidence type="ECO:0000256" key="11">
    <source>
        <dbReference type="PROSITE-ProRule" id="PRU00108"/>
    </source>
</evidence>
<feature type="region of interest" description="Disordered" evidence="15">
    <location>
        <begin position="1222"/>
        <end position="1275"/>
    </location>
</feature>
<name>A0A8C1W8U7_CYPCA</name>
<dbReference type="InterPro" id="IPR001356">
    <property type="entry name" value="HD"/>
</dbReference>
<dbReference type="GO" id="GO:0000981">
    <property type="term" value="F:DNA-binding transcription factor activity, RNA polymerase II-specific"/>
    <property type="evidence" value="ECO:0007669"/>
    <property type="project" value="InterPro"/>
</dbReference>
<feature type="region of interest" description="Disordered" evidence="15">
    <location>
        <begin position="1341"/>
        <end position="1420"/>
    </location>
</feature>
<feature type="region of interest" description="Disordered" evidence="15">
    <location>
        <begin position="187"/>
        <end position="240"/>
    </location>
</feature>
<feature type="compositionally biased region" description="Low complexity" evidence="15">
    <location>
        <begin position="597"/>
        <end position="606"/>
    </location>
</feature>
<evidence type="ECO:0000259" key="16">
    <source>
        <dbReference type="PROSITE" id="PS50071"/>
    </source>
</evidence>
<evidence type="ECO:0000256" key="14">
    <source>
        <dbReference type="SAM" id="Coils"/>
    </source>
</evidence>
<keyword evidence="6 14" id="KW-0175">Coiled coil</keyword>
<keyword evidence="7 11" id="KW-0238">DNA-binding</keyword>
<keyword evidence="8 11" id="KW-0371">Homeobox</keyword>
<feature type="region of interest" description="Disordered" evidence="15">
    <location>
        <begin position="853"/>
        <end position="872"/>
    </location>
</feature>
<dbReference type="Pfam" id="PF02376">
    <property type="entry name" value="CUT"/>
    <property type="match status" value="3"/>
</dbReference>
<keyword evidence="9 13" id="KW-0804">Transcription</keyword>
<reference evidence="18" key="1">
    <citation type="submission" date="2025-08" db="UniProtKB">
        <authorList>
            <consortium name="Ensembl"/>
        </authorList>
    </citation>
    <scope>IDENTIFICATION</scope>
</reference>
<dbReference type="FunFam" id="1.10.260.40:FF:000010">
    <property type="entry name" value="Cut-like homeobox 1a"/>
    <property type="match status" value="1"/>
</dbReference>
<dbReference type="PROSITE" id="PS51042">
    <property type="entry name" value="CUT"/>
    <property type="match status" value="3"/>
</dbReference>
<dbReference type="Gene3D" id="1.10.10.60">
    <property type="entry name" value="Homeodomain-like"/>
    <property type="match status" value="1"/>
</dbReference>
<evidence type="ECO:0000256" key="13">
    <source>
        <dbReference type="RuleBase" id="RU361129"/>
    </source>
</evidence>
<feature type="DNA-binding region" description="Homeobox" evidence="11">
    <location>
        <begin position="1273"/>
        <end position="1332"/>
    </location>
</feature>
<dbReference type="PANTHER" id="PTHR14043:SF4">
    <property type="entry name" value="HOMEOBOX PROTEIN CUT-LIKE 1"/>
    <property type="match status" value="1"/>
</dbReference>
<dbReference type="PROSITE" id="PS50071">
    <property type="entry name" value="HOMEOBOX_2"/>
    <property type="match status" value="1"/>
</dbReference>
<keyword evidence="4" id="KW-0677">Repeat</keyword>
<feature type="compositionally biased region" description="Polar residues" evidence="15">
    <location>
        <begin position="1246"/>
        <end position="1257"/>
    </location>
</feature>
<protein>
    <recommendedName>
        <fullName evidence="13">Homeobox protein cut-like</fullName>
    </recommendedName>
</protein>
<evidence type="ECO:0000256" key="9">
    <source>
        <dbReference type="ARBA" id="ARBA00023163"/>
    </source>
</evidence>
<keyword evidence="10 11" id="KW-0539">Nucleus</keyword>
<evidence type="ECO:0000256" key="12">
    <source>
        <dbReference type="RuleBase" id="RU000682"/>
    </source>
</evidence>